<dbReference type="AlphaFoldDB" id="A0A9P8V350"/>
<feature type="binding site" evidence="5">
    <location>
        <position position="274"/>
    </location>
    <ligand>
        <name>glyoxylate</name>
        <dbReference type="ChEBI" id="CHEBI:36655"/>
    </ligand>
</feature>
<sequence>MRAAVVATLATSVLAARPYINEPDTGIDEVLSNITAGQLAPLNAMVGLPDFEWAARKYLPAMNYTYYQNGAAGEWSRRNNLEAFHRYTWRPRQMIDVTGIPETLPTTILGHNFSAPIFISPCARGAYGHPDAELNLVKGAGAGDILYIASDFSNAPVAEIMAAKAAGQVVFQQIYLSGNITRDGAHLQEVERAGADAHVITIDSAASSIRHRAERYGVASANTALTRLDWNYWNQLKNFTTIPMAAKGATSVETIKAAVEHGVPAIVISNHGGRNLDGSPGPLEVMLELHEQAPELLDQIEIWADGGVRYGGDVLKLLSLGVKAVGVGRPYMFANIFGTAGIEKVTQILKKEITVDAGNLGVPGLDALDSTYVNWKSNNYLG</sequence>
<feature type="binding site" evidence="5">
    <location>
        <position position="175"/>
    </location>
    <ligand>
        <name>glyoxylate</name>
        <dbReference type="ChEBI" id="CHEBI:36655"/>
    </ligand>
</feature>
<feature type="binding site" evidence="5">
    <location>
        <position position="269"/>
    </location>
    <ligand>
        <name>FMN</name>
        <dbReference type="ChEBI" id="CHEBI:58210"/>
    </ligand>
</feature>
<evidence type="ECO:0000256" key="2">
    <source>
        <dbReference type="ARBA" id="ARBA00023002"/>
    </source>
</evidence>
<evidence type="ECO:0000259" key="7">
    <source>
        <dbReference type="PROSITE" id="PS51349"/>
    </source>
</evidence>
<dbReference type="Pfam" id="PF01070">
    <property type="entry name" value="FMN_dh"/>
    <property type="match status" value="2"/>
</dbReference>
<feature type="active site" description="Proton acceptor" evidence="4">
    <location>
        <position position="271"/>
    </location>
</feature>
<dbReference type="SUPFAM" id="SSF51395">
    <property type="entry name" value="FMN-linked oxidoreductases"/>
    <property type="match status" value="1"/>
</dbReference>
<evidence type="ECO:0000256" key="6">
    <source>
        <dbReference type="SAM" id="SignalP"/>
    </source>
</evidence>
<accession>A0A9P8V350</accession>
<dbReference type="GO" id="GO:0016491">
    <property type="term" value="F:oxidoreductase activity"/>
    <property type="evidence" value="ECO:0007669"/>
    <property type="project" value="UniProtKB-KW"/>
</dbReference>
<protein>
    <submittedName>
        <fullName evidence="8">Hydroxyacid oxidase</fullName>
    </submittedName>
</protein>
<feature type="binding site" evidence="5">
    <location>
        <position position="150"/>
    </location>
    <ligand>
        <name>FMN</name>
        <dbReference type="ChEBI" id="CHEBI:58210"/>
    </ligand>
</feature>
<feature type="domain" description="FMN hydroxy acid dehydrogenase" evidence="7">
    <location>
        <begin position="40"/>
        <end position="378"/>
    </location>
</feature>
<evidence type="ECO:0000256" key="5">
    <source>
        <dbReference type="PIRSR" id="PIRSR000138-2"/>
    </source>
</evidence>
<feature type="binding site" evidence="5">
    <location>
        <position position="247"/>
    </location>
    <ligand>
        <name>FMN</name>
        <dbReference type="ChEBI" id="CHEBI:58210"/>
    </ligand>
</feature>
<keyword evidence="6" id="KW-0732">Signal</keyword>
<dbReference type="InterPro" id="IPR000262">
    <property type="entry name" value="FMN-dep_DH"/>
</dbReference>
<dbReference type="PIRSF" id="PIRSF000138">
    <property type="entry name" value="Al-hdrx_acd_dh"/>
    <property type="match status" value="1"/>
</dbReference>
<keyword evidence="5" id="KW-0288">FMN</keyword>
<feature type="binding site" evidence="5">
    <location>
        <begin position="328"/>
        <end position="329"/>
    </location>
    <ligand>
        <name>FMN</name>
        <dbReference type="ChEBI" id="CHEBI:58210"/>
    </ligand>
</feature>
<feature type="binding site" evidence="5">
    <location>
        <position position="173"/>
    </location>
    <ligand>
        <name>FMN</name>
        <dbReference type="ChEBI" id="CHEBI:58210"/>
    </ligand>
</feature>
<organism evidence="8 9">
    <name type="scientific">Plectosphaerella plurivora</name>
    <dbReference type="NCBI Taxonomy" id="936078"/>
    <lineage>
        <taxon>Eukaryota</taxon>
        <taxon>Fungi</taxon>
        <taxon>Dikarya</taxon>
        <taxon>Ascomycota</taxon>
        <taxon>Pezizomycotina</taxon>
        <taxon>Sordariomycetes</taxon>
        <taxon>Hypocreomycetidae</taxon>
        <taxon>Glomerellales</taxon>
        <taxon>Plectosphaerellaceae</taxon>
        <taxon>Plectosphaerella</taxon>
    </lineage>
</organism>
<keyword evidence="2" id="KW-0560">Oxidoreductase</keyword>
<dbReference type="PROSITE" id="PS51349">
    <property type="entry name" value="FMN_HYDROXY_ACID_DH_2"/>
    <property type="match status" value="1"/>
</dbReference>
<feature type="binding site" evidence="5">
    <location>
        <begin position="121"/>
        <end position="123"/>
    </location>
    <ligand>
        <name>FMN</name>
        <dbReference type="ChEBI" id="CHEBI:58210"/>
    </ligand>
</feature>
<feature type="binding site" evidence="5">
    <location>
        <position position="210"/>
    </location>
    <ligand>
        <name>glyoxylate</name>
        <dbReference type="ChEBI" id="CHEBI:36655"/>
    </ligand>
</feature>
<dbReference type="EMBL" id="JAGSXJ010000029">
    <property type="protein sequence ID" value="KAH6670907.1"/>
    <property type="molecule type" value="Genomic_DNA"/>
</dbReference>
<dbReference type="GO" id="GO:0010181">
    <property type="term" value="F:FMN binding"/>
    <property type="evidence" value="ECO:0007669"/>
    <property type="project" value="InterPro"/>
</dbReference>
<dbReference type="OrthoDB" id="1925334at2759"/>
<name>A0A9P8V350_9PEZI</name>
<comment type="cofactor">
    <cofactor evidence="1">
        <name>FMN</name>
        <dbReference type="ChEBI" id="CHEBI:58210"/>
    </cofactor>
</comment>
<feature type="signal peptide" evidence="6">
    <location>
        <begin position="1"/>
        <end position="15"/>
    </location>
</feature>
<gene>
    <name evidence="8" type="ORF">F5X68DRAFT_264924</name>
</gene>
<dbReference type="PANTHER" id="PTHR10578">
    <property type="entry name" value="S -2-HYDROXY-ACID OXIDASE-RELATED"/>
    <property type="match status" value="1"/>
</dbReference>
<comment type="caution">
    <text evidence="8">The sequence shown here is derived from an EMBL/GenBank/DDBJ whole genome shotgun (WGS) entry which is preliminary data.</text>
</comment>
<evidence type="ECO:0000313" key="8">
    <source>
        <dbReference type="EMBL" id="KAH6670907.1"/>
    </source>
</evidence>
<proteinExistence type="inferred from homology"/>
<feature type="binding site" evidence="5">
    <location>
        <begin position="305"/>
        <end position="309"/>
    </location>
    <ligand>
        <name>FMN</name>
        <dbReference type="ChEBI" id="CHEBI:58210"/>
    </ligand>
</feature>
<dbReference type="Proteomes" id="UP000770015">
    <property type="component" value="Unassembled WGS sequence"/>
</dbReference>
<dbReference type="InterPro" id="IPR037396">
    <property type="entry name" value="FMN_HAD"/>
</dbReference>
<dbReference type="InterPro" id="IPR013785">
    <property type="entry name" value="Aldolase_TIM"/>
</dbReference>
<evidence type="ECO:0000256" key="4">
    <source>
        <dbReference type="PIRSR" id="PIRSR000138-1"/>
    </source>
</evidence>
<evidence type="ECO:0000256" key="3">
    <source>
        <dbReference type="ARBA" id="ARBA00024042"/>
    </source>
</evidence>
<evidence type="ECO:0000313" key="9">
    <source>
        <dbReference type="Proteomes" id="UP000770015"/>
    </source>
</evidence>
<evidence type="ECO:0000256" key="1">
    <source>
        <dbReference type="ARBA" id="ARBA00001917"/>
    </source>
</evidence>
<feature type="chain" id="PRO_5040295644" evidence="6">
    <location>
        <begin position="16"/>
        <end position="382"/>
    </location>
</feature>
<dbReference type="Gene3D" id="3.20.20.70">
    <property type="entry name" value="Aldolase class I"/>
    <property type="match status" value="1"/>
</dbReference>
<keyword evidence="5" id="KW-0285">Flavoprotein</keyword>
<feature type="binding site" evidence="5">
    <location>
        <position position="66"/>
    </location>
    <ligand>
        <name>glyoxylate</name>
        <dbReference type="ChEBI" id="CHEBI:36655"/>
    </ligand>
</feature>
<keyword evidence="9" id="KW-1185">Reference proteome</keyword>
<comment type="similarity">
    <text evidence="3">Belongs to the FMN-dependent alpha-hydroxy acid dehydrogenase family.</text>
</comment>
<dbReference type="PANTHER" id="PTHR10578:SF140">
    <property type="entry name" value="FMN HYDROXY ACID DEHYDROGENASE DOMAIN-CONTAINING PROTEIN"/>
    <property type="match status" value="1"/>
</dbReference>
<feature type="binding site" evidence="5">
    <location>
        <position position="201"/>
    </location>
    <ligand>
        <name>FMN</name>
        <dbReference type="ChEBI" id="CHEBI:58210"/>
    </ligand>
</feature>
<reference evidence="8" key="1">
    <citation type="journal article" date="2021" name="Nat. Commun.">
        <title>Genetic determinants of endophytism in the Arabidopsis root mycobiome.</title>
        <authorList>
            <person name="Mesny F."/>
            <person name="Miyauchi S."/>
            <person name="Thiergart T."/>
            <person name="Pickel B."/>
            <person name="Atanasova L."/>
            <person name="Karlsson M."/>
            <person name="Huettel B."/>
            <person name="Barry K.W."/>
            <person name="Haridas S."/>
            <person name="Chen C."/>
            <person name="Bauer D."/>
            <person name="Andreopoulos W."/>
            <person name="Pangilinan J."/>
            <person name="LaButti K."/>
            <person name="Riley R."/>
            <person name="Lipzen A."/>
            <person name="Clum A."/>
            <person name="Drula E."/>
            <person name="Henrissat B."/>
            <person name="Kohler A."/>
            <person name="Grigoriev I.V."/>
            <person name="Martin F.M."/>
            <person name="Hacquard S."/>
        </authorList>
    </citation>
    <scope>NUCLEOTIDE SEQUENCE</scope>
    <source>
        <strain evidence="8">MPI-SDFR-AT-0117</strain>
    </source>
</reference>
<dbReference type="InterPro" id="IPR012133">
    <property type="entry name" value="Alpha-hydoxy_acid_DH_FMN"/>
</dbReference>
<feature type="binding site" evidence="5">
    <location>
        <position position="271"/>
    </location>
    <ligand>
        <name>glyoxylate</name>
        <dbReference type="ChEBI" id="CHEBI:36655"/>
    </ligand>
</feature>